<evidence type="ECO:0000259" key="1">
    <source>
        <dbReference type="Pfam" id="PF23354"/>
    </source>
</evidence>
<dbReference type="GO" id="GO:0017056">
    <property type="term" value="F:structural constituent of nuclear pore"/>
    <property type="evidence" value="ECO:0007669"/>
    <property type="project" value="TreeGrafter"/>
</dbReference>
<dbReference type="PANTHER" id="PTHR21286:SF0">
    <property type="entry name" value="NUCLEAR PORE COMPLEX PROTEIN NUP160"/>
    <property type="match status" value="1"/>
</dbReference>
<keyword evidence="3" id="KW-1185">Reference proteome</keyword>
<dbReference type="Pfam" id="PF23354">
    <property type="entry name" value="TPR_NUP160_120_M"/>
    <property type="match status" value="1"/>
</dbReference>
<dbReference type="Proteomes" id="UP001472866">
    <property type="component" value="Chromosome 19"/>
</dbReference>
<dbReference type="InterPro" id="IPR056535">
    <property type="entry name" value="TPR_NUP160_M"/>
</dbReference>
<sequence length="1451" mass="155975">MASYLVEEKVVSAPSREEPLFTRRAPAPPIDQDGARPSKLAWAASNRAARAKAEGVCVLRGAKGEACGVLSWNKVQGSSRSTESSNNVIEVTFATNEVISREAVELPAPVVLACGGEPAPYQARGPSARSLELYFLCQDGFMYRVRYQIAESSSSFLELVFDPNGWGCCDLREKVSRDAPTCAVYAAEGQVGGGALVLIGKASGNVSAACPSEDFWCPEENDDENDNGGGGGGIQDAKEPLMRRLLGGLGSSKEKAAVGIHPIGSGLALVAHASGAVRLWECRDRQFGLRGEVQAPAIEEDDTVELLGSTCQTFASYGGADGNFALLCFDFSVPRRGCAGLLALQLVLTPELGMHKFAVLTLPGEYAAVNSVCATSMEQLCVVFRRGEDGGSCLKSVEISSSGAPRLVDVKERWRRELGWVPTNSASNFEISALLPWDLEGGETLAIQDYVKSRLLDGGRVCLDALAAALEEVGGRGSRAEVAGLSAAAGGAEAANLFPVVSTAIDGMAPGPSGAKAHHWLHFLAVYSRYWRQQRSVRRLALARAAGKPGEETFVITVNNDGSLGLLREADPVERMEFWGDSGADEDATVLRRAVAIAEGLLGTWGAGVCAHLAALGESPEKIAARAAKACVQGRSAGGSDELDRERLSRRLRERRQALFELNSTMGSLRSLEGAVGRFLEALGLRRTGELGEPGSGGGADLGLAGRALGSTMETLCASRIELFVNFSVALRLYGHASQASAQVARVCRAARSHELGNLQTARAAHTVASLSCRGGRMQNRAPSARRVRLLPGSKTRKAQSEGPQSHYVPSTIAEALANTKLWSWGRDSEGTWSLVGRALALCESMAVHGDGGTEVMALKLTNALHGLGQTAAIHKVLKGCSLVAAHSPEHRFVEGLACCAGGGGGDAMAAFFSAVSGISSHGSEDLKEGLRQLKHELQGTRAMDMTTEMSEFTRLDYYRTITLLFRRVGNLKGAVQFTLAAIAEVRDSVPDQGKLWTTLFDLFLDLKSWPEAYAAIVANPVGTSAIAALHTLVITLFEAGEVRALCDLPLVGNRFAEKGGKMGKPAFYLTEVENALLWHCDHMSLDEGTNPYLPLYAFHTKNHKHRCAAGVLLRYCRRVESGECAENFSVADAKSHHRALLLAHNSLSLAPEDHRWLDSPDFVHHNHHDISRGHEAPPAGLRHVVTIDDLRCELLRSRARLWCCELYRDQPAWAHFSGQRTDEECGGLLARRGRYDLVTELAAALPKDMARQRAALLETVARELARHCVAPAFRPGAEAEQDFQEMSEQPQAQEPKWAMLKQFLSDFDGPGTSRRLRLTVVDTLLTERRNLCLPQWLLDSFKSELSKTRSFAGYSDLILVLAKHGLAEEAAAVACEMLGSWRIVLTDPRERQKPFAVCPPYNTIDALLAKLEQGQGGGAGEAAASVRTALERHLTAVAKESAVVVSSSIN</sequence>
<organism evidence="2 3">
    <name type="scientific">Chloropicon roscoffensis</name>
    <dbReference type="NCBI Taxonomy" id="1461544"/>
    <lineage>
        <taxon>Eukaryota</taxon>
        <taxon>Viridiplantae</taxon>
        <taxon>Chlorophyta</taxon>
        <taxon>Chloropicophyceae</taxon>
        <taxon>Chloropicales</taxon>
        <taxon>Chloropicaceae</taxon>
        <taxon>Chloropicon</taxon>
    </lineage>
</organism>
<gene>
    <name evidence="2" type="ORF">HKI87_19g88300</name>
</gene>
<dbReference type="InterPro" id="IPR021717">
    <property type="entry name" value="Nucleoporin_Nup160"/>
</dbReference>
<protein>
    <submittedName>
        <fullName evidence="2">Nuclear pore complex protein NUP160</fullName>
    </submittedName>
</protein>
<evidence type="ECO:0000313" key="2">
    <source>
        <dbReference type="EMBL" id="WZN67257.1"/>
    </source>
</evidence>
<dbReference type="GO" id="GO:0005643">
    <property type="term" value="C:nuclear pore"/>
    <property type="evidence" value="ECO:0007669"/>
    <property type="project" value="UniProtKB-ARBA"/>
</dbReference>
<proteinExistence type="predicted"/>
<reference evidence="2 3" key="1">
    <citation type="submission" date="2024-03" db="EMBL/GenBank/DDBJ databases">
        <title>Complete genome sequence of the green alga Chloropicon roscoffensis RCC1871.</title>
        <authorList>
            <person name="Lemieux C."/>
            <person name="Pombert J.-F."/>
            <person name="Otis C."/>
            <person name="Turmel M."/>
        </authorList>
    </citation>
    <scope>NUCLEOTIDE SEQUENCE [LARGE SCALE GENOMIC DNA]</scope>
    <source>
        <strain evidence="2 3">RCC1871</strain>
    </source>
</reference>
<dbReference type="PANTHER" id="PTHR21286">
    <property type="entry name" value="NUCLEAR PORE COMPLEX PROTEIN NUP160"/>
    <property type="match status" value="1"/>
</dbReference>
<accession>A0AAX4PM99</accession>
<name>A0AAX4PM99_9CHLO</name>
<feature type="domain" description="NUP160 middle TPR" evidence="1">
    <location>
        <begin position="890"/>
        <end position="1150"/>
    </location>
</feature>
<dbReference type="EMBL" id="CP151519">
    <property type="protein sequence ID" value="WZN67257.1"/>
    <property type="molecule type" value="Genomic_DNA"/>
</dbReference>
<evidence type="ECO:0000313" key="3">
    <source>
        <dbReference type="Proteomes" id="UP001472866"/>
    </source>
</evidence>